<name>A0A7J7DQ51_TRIWF</name>
<dbReference type="InterPro" id="IPR006016">
    <property type="entry name" value="UspA"/>
</dbReference>
<keyword evidence="3" id="KW-0723">Serine/threonine-protein kinase</keyword>
<dbReference type="EC" id="2.3.2.27" evidence="2"/>
<protein>
    <recommendedName>
        <fullName evidence="2">RING-type E3 ubiquitin transferase</fullName>
        <ecNumber evidence="2">2.3.2.27</ecNumber>
    </recommendedName>
</protein>
<dbReference type="FunCoup" id="A0A7J7DQ51">
    <property type="interactions" value="816"/>
</dbReference>
<evidence type="ECO:0000313" key="13">
    <source>
        <dbReference type="Proteomes" id="UP000593562"/>
    </source>
</evidence>
<dbReference type="InterPro" id="IPR008271">
    <property type="entry name" value="Ser/Thr_kinase_AS"/>
</dbReference>
<dbReference type="SUPFAM" id="SSF56112">
    <property type="entry name" value="Protein kinase-like (PK-like)"/>
    <property type="match status" value="1"/>
</dbReference>
<dbReference type="InterPro" id="IPR011009">
    <property type="entry name" value="Kinase-like_dom_sf"/>
</dbReference>
<dbReference type="InterPro" id="IPR001245">
    <property type="entry name" value="Ser-Thr/Tyr_kinase_cat_dom"/>
</dbReference>
<dbReference type="GO" id="GO:0005524">
    <property type="term" value="F:ATP binding"/>
    <property type="evidence" value="ECO:0007669"/>
    <property type="project" value="UniProtKB-UniRule"/>
</dbReference>
<evidence type="ECO:0000256" key="5">
    <source>
        <dbReference type="ARBA" id="ARBA00022741"/>
    </source>
</evidence>
<feature type="domain" description="Protein kinase" evidence="11">
    <location>
        <begin position="391"/>
        <end position="661"/>
    </location>
</feature>
<dbReference type="PROSITE" id="PS00108">
    <property type="entry name" value="PROTEIN_KINASE_ST"/>
    <property type="match status" value="1"/>
</dbReference>
<dbReference type="EMBL" id="JAAARO010000004">
    <property type="protein sequence ID" value="KAF5748461.1"/>
    <property type="molecule type" value="Genomic_DNA"/>
</dbReference>
<dbReference type="InterPro" id="IPR014729">
    <property type="entry name" value="Rossmann-like_a/b/a_fold"/>
</dbReference>
<evidence type="ECO:0000259" key="11">
    <source>
        <dbReference type="PROSITE" id="PS50011"/>
    </source>
</evidence>
<dbReference type="AlphaFoldDB" id="A0A7J7DQ51"/>
<dbReference type="PANTHER" id="PTHR45647">
    <property type="entry name" value="OS02G0152300 PROTEIN"/>
    <property type="match status" value="1"/>
</dbReference>
<reference evidence="12 13" key="1">
    <citation type="journal article" date="2020" name="Nat. Commun.">
        <title>Genome of Tripterygium wilfordii and identification of cytochrome P450 involved in triptolide biosynthesis.</title>
        <authorList>
            <person name="Tu L."/>
            <person name="Su P."/>
            <person name="Zhang Z."/>
            <person name="Gao L."/>
            <person name="Wang J."/>
            <person name="Hu T."/>
            <person name="Zhou J."/>
            <person name="Zhang Y."/>
            <person name="Zhao Y."/>
            <person name="Liu Y."/>
            <person name="Song Y."/>
            <person name="Tong Y."/>
            <person name="Lu Y."/>
            <person name="Yang J."/>
            <person name="Xu C."/>
            <person name="Jia M."/>
            <person name="Peters R.J."/>
            <person name="Huang L."/>
            <person name="Gao W."/>
        </authorList>
    </citation>
    <scope>NUCLEOTIDE SEQUENCE [LARGE SCALE GENOMIC DNA]</scope>
    <source>
        <strain evidence="13">cv. XIE 37</strain>
        <tissue evidence="12">Leaf</tissue>
    </source>
</reference>
<feature type="coiled-coil region" evidence="10">
    <location>
        <begin position="318"/>
        <end position="363"/>
    </location>
</feature>
<proteinExistence type="predicted"/>
<dbReference type="InterPro" id="IPR017441">
    <property type="entry name" value="Protein_kinase_ATP_BS"/>
</dbReference>
<dbReference type="Gene3D" id="3.30.200.20">
    <property type="entry name" value="Phosphorylase Kinase, domain 1"/>
    <property type="match status" value="1"/>
</dbReference>
<keyword evidence="13" id="KW-1185">Reference proteome</keyword>
<feature type="binding site" evidence="9">
    <location>
        <position position="418"/>
    </location>
    <ligand>
        <name>ATP</name>
        <dbReference type="ChEBI" id="CHEBI:30616"/>
    </ligand>
</feature>
<comment type="catalytic activity">
    <reaction evidence="1">
        <text>S-ubiquitinyl-[E2 ubiquitin-conjugating enzyme]-L-cysteine + [acceptor protein]-L-lysine = [E2 ubiquitin-conjugating enzyme]-L-cysteine + N(6)-ubiquitinyl-[acceptor protein]-L-lysine.</text>
        <dbReference type="EC" id="2.3.2.27"/>
    </reaction>
</comment>
<evidence type="ECO:0000256" key="10">
    <source>
        <dbReference type="SAM" id="Coils"/>
    </source>
</evidence>
<keyword evidence="8 9" id="KW-0067">ATP-binding</keyword>
<evidence type="ECO:0000313" key="12">
    <source>
        <dbReference type="EMBL" id="KAF5748461.1"/>
    </source>
</evidence>
<evidence type="ECO:0000256" key="7">
    <source>
        <dbReference type="ARBA" id="ARBA00022786"/>
    </source>
</evidence>
<dbReference type="SMART" id="SM00220">
    <property type="entry name" value="S_TKc"/>
    <property type="match status" value="1"/>
</dbReference>
<accession>A0A7J7DQ51</accession>
<dbReference type="CDD" id="cd01989">
    <property type="entry name" value="USP_STK_Ubox_N"/>
    <property type="match status" value="1"/>
</dbReference>
<evidence type="ECO:0000256" key="8">
    <source>
        <dbReference type="ARBA" id="ARBA00022840"/>
    </source>
</evidence>
<evidence type="ECO:0000256" key="1">
    <source>
        <dbReference type="ARBA" id="ARBA00000900"/>
    </source>
</evidence>
<dbReference type="Pfam" id="PF07714">
    <property type="entry name" value="PK_Tyr_Ser-Thr"/>
    <property type="match status" value="1"/>
</dbReference>
<keyword evidence="4" id="KW-0808">Transferase</keyword>
<dbReference type="InterPro" id="IPR000719">
    <property type="entry name" value="Prot_kinase_dom"/>
</dbReference>
<evidence type="ECO:0000256" key="6">
    <source>
        <dbReference type="ARBA" id="ARBA00022777"/>
    </source>
</evidence>
<evidence type="ECO:0000256" key="3">
    <source>
        <dbReference type="ARBA" id="ARBA00022527"/>
    </source>
</evidence>
<organism evidence="12 13">
    <name type="scientific">Tripterygium wilfordii</name>
    <name type="common">Thunder God vine</name>
    <dbReference type="NCBI Taxonomy" id="458696"/>
    <lineage>
        <taxon>Eukaryota</taxon>
        <taxon>Viridiplantae</taxon>
        <taxon>Streptophyta</taxon>
        <taxon>Embryophyta</taxon>
        <taxon>Tracheophyta</taxon>
        <taxon>Spermatophyta</taxon>
        <taxon>Magnoliopsida</taxon>
        <taxon>eudicotyledons</taxon>
        <taxon>Gunneridae</taxon>
        <taxon>Pentapetalae</taxon>
        <taxon>rosids</taxon>
        <taxon>fabids</taxon>
        <taxon>Celastrales</taxon>
        <taxon>Celastraceae</taxon>
        <taxon>Tripterygium</taxon>
    </lineage>
</organism>
<dbReference type="Gene3D" id="1.10.510.10">
    <property type="entry name" value="Transferase(Phosphotransferase) domain 1"/>
    <property type="match status" value="1"/>
</dbReference>
<gene>
    <name evidence="12" type="ORF">HS088_TW04G00415</name>
</gene>
<evidence type="ECO:0000256" key="2">
    <source>
        <dbReference type="ARBA" id="ARBA00012483"/>
    </source>
</evidence>
<feature type="coiled-coil region" evidence="10">
    <location>
        <begin position="250"/>
        <end position="284"/>
    </location>
</feature>
<keyword evidence="7" id="KW-0833">Ubl conjugation pathway</keyword>
<dbReference type="PROSITE" id="PS00107">
    <property type="entry name" value="PROTEIN_KINASE_ATP"/>
    <property type="match status" value="1"/>
</dbReference>
<dbReference type="PANTHER" id="PTHR45647:SF65">
    <property type="entry name" value="U-BOX DOMAIN-CONTAINING PROTEIN KINASE FAMILY PROTEIN"/>
    <property type="match status" value="1"/>
</dbReference>
<dbReference type="Proteomes" id="UP000593562">
    <property type="component" value="Unassembled WGS sequence"/>
</dbReference>
<dbReference type="Pfam" id="PF00582">
    <property type="entry name" value="Usp"/>
    <property type="match status" value="1"/>
</dbReference>
<dbReference type="InParanoid" id="A0A7J7DQ51"/>
<dbReference type="FunFam" id="3.30.200.20:FF:000162">
    <property type="entry name" value="Adenine nucleotide alpha hydrolase-like domain kinase"/>
    <property type="match status" value="1"/>
</dbReference>
<dbReference type="InterPro" id="IPR051348">
    <property type="entry name" value="U-box_ubiquitin_ligases"/>
</dbReference>
<dbReference type="SUPFAM" id="SSF52402">
    <property type="entry name" value="Adenine nucleotide alpha hydrolases-like"/>
    <property type="match status" value="1"/>
</dbReference>
<dbReference type="Gene3D" id="3.40.50.620">
    <property type="entry name" value="HUPs"/>
    <property type="match status" value="1"/>
</dbReference>
<keyword evidence="5 9" id="KW-0547">Nucleotide-binding</keyword>
<sequence>MTSVAVAVNGGARCGGKGSSRAVRWTLNNFSPSDHRFILVHVMPAIISIPTPSGERIPIEELDADTVALYVQEVKIKYGEIFIPYKKLCKGIEVETIVLEDDNPANALLRYASESGVDHLVLGSRSVNCILRKFEGPGIPENVLRYAPETCGICIIYGRRVITKSAHPSTSGGYRGGSKCNNEEVSGLNSYSSVSSVQRTFGALSMSSGFLNSEALSHVDPSTSVNLGMERDYQNLGGCEIITTRHCNSTASTKSEMSDAQVEVEQLQVELQKTRALYEQACTELVHAQNTVHLLSSECLEEARRVNAVLEREDILRKTAAEEKAKRLQTIKEVEEAKTLLAKEVYERQIAELNALKEFLEKQKFVDVLFSSDRRYRRYTRDEIEEATDFFSENRVIGEGGFGKVYKCSLDHTPVAVKVFNSDAIDKREEFLREVEVLGQHHHPNIVLLLGACPETGSLVYEYLENGSLEDNIFHLNGKPALSWNSRFRITFEVACGLSFLHNSKPEPIVHRDLKPGNILLDRNYTSKIGDVGLAKLISDIVPDNITEYRESVIAGTFYYMDPEYQRTGTLRPKSDLYAFGVIILQLLTARHPNGLLLTIEKALLDGSFPSILDNSITDWPLAETEELARIALKCSSLRCRDRPHLDTEVLPILKRLHEFAYTTLKAGVKSSTP</sequence>
<dbReference type="PROSITE" id="PS50011">
    <property type="entry name" value="PROTEIN_KINASE_DOM"/>
    <property type="match status" value="1"/>
</dbReference>
<dbReference type="GO" id="GO:0061630">
    <property type="term" value="F:ubiquitin protein ligase activity"/>
    <property type="evidence" value="ECO:0007669"/>
    <property type="project" value="UniProtKB-EC"/>
</dbReference>
<evidence type="ECO:0000256" key="9">
    <source>
        <dbReference type="PROSITE-ProRule" id="PRU10141"/>
    </source>
</evidence>
<dbReference type="GO" id="GO:0004672">
    <property type="term" value="F:protein kinase activity"/>
    <property type="evidence" value="ECO:0007669"/>
    <property type="project" value="InterPro"/>
</dbReference>
<keyword evidence="10" id="KW-0175">Coiled coil</keyword>
<comment type="caution">
    <text evidence="12">The sequence shown here is derived from an EMBL/GenBank/DDBJ whole genome shotgun (WGS) entry which is preliminary data.</text>
</comment>
<evidence type="ECO:0000256" key="4">
    <source>
        <dbReference type="ARBA" id="ARBA00022679"/>
    </source>
</evidence>
<keyword evidence="6" id="KW-0418">Kinase</keyword>